<evidence type="ECO:0000313" key="2">
    <source>
        <dbReference type="Proteomes" id="UP001165960"/>
    </source>
</evidence>
<feature type="non-terminal residue" evidence="1">
    <location>
        <position position="134"/>
    </location>
</feature>
<evidence type="ECO:0000313" key="1">
    <source>
        <dbReference type="EMBL" id="KAJ9062029.1"/>
    </source>
</evidence>
<gene>
    <name evidence="1" type="ORF">DSO57_1015074</name>
</gene>
<name>A0ACC2SI22_9FUNG</name>
<keyword evidence="2" id="KW-1185">Reference proteome</keyword>
<accession>A0ACC2SI22</accession>
<protein>
    <submittedName>
        <fullName evidence="1">Uncharacterized protein</fullName>
    </submittedName>
</protein>
<proteinExistence type="predicted"/>
<comment type="caution">
    <text evidence="1">The sequence shown here is derived from an EMBL/GenBank/DDBJ whole genome shotgun (WGS) entry which is preliminary data.</text>
</comment>
<sequence length="134" mass="14800">MIFTFLTYSLLLWSLLAPLVHLGLTLAELDADLPVFAFASKFELENNSPESPLNFPVKLKILLLVAKFVILTLVPTLLLIWSTSSELWAGISSSDYLAGNNPSQLLYLLDNLPGKANDLLSTEENLVYSLTCNN</sequence>
<reference evidence="1" key="1">
    <citation type="submission" date="2022-04" db="EMBL/GenBank/DDBJ databases">
        <title>Genome of the entomopathogenic fungus Entomophthora muscae.</title>
        <authorList>
            <person name="Elya C."/>
            <person name="Lovett B.R."/>
            <person name="Lee E."/>
            <person name="Macias A.M."/>
            <person name="Hajek A.E."/>
            <person name="De Bivort B.L."/>
            <person name="Kasson M.T."/>
            <person name="De Fine Licht H.H."/>
            <person name="Stajich J.E."/>
        </authorList>
    </citation>
    <scope>NUCLEOTIDE SEQUENCE</scope>
    <source>
        <strain evidence="1">Berkeley</strain>
    </source>
</reference>
<dbReference type="EMBL" id="QTSX02005029">
    <property type="protein sequence ID" value="KAJ9062029.1"/>
    <property type="molecule type" value="Genomic_DNA"/>
</dbReference>
<dbReference type="Proteomes" id="UP001165960">
    <property type="component" value="Unassembled WGS sequence"/>
</dbReference>
<organism evidence="1 2">
    <name type="scientific">Entomophthora muscae</name>
    <dbReference type="NCBI Taxonomy" id="34485"/>
    <lineage>
        <taxon>Eukaryota</taxon>
        <taxon>Fungi</taxon>
        <taxon>Fungi incertae sedis</taxon>
        <taxon>Zoopagomycota</taxon>
        <taxon>Entomophthoromycotina</taxon>
        <taxon>Entomophthoromycetes</taxon>
        <taxon>Entomophthorales</taxon>
        <taxon>Entomophthoraceae</taxon>
        <taxon>Entomophthora</taxon>
    </lineage>
</organism>